<sequence>MAARPDHSNMVSLRGKEYAFELKGQMPDGRNEVYRQLYMDTFLLFALPINPQILGDCRVAAVQMSFNSFVRDRLQKLSSEFISMRMDKTLWQYIFAKYLPQGQLAPAFPWELPQNNPASAPSAMYKAWRRKMGISYGYKVLSDSTSTDAMLAKVSAASTREKVRGFLKEQQQWQWYTTRATMPKRPPQQPLQFGKPAESSKPSVKLCSCAPHRCSGRCKRRSRSPVRPPQRSSRRSRSPQRREESATFRPHVQSRDRNPPGSAATNYELSGNPQDAPSSTPMHRPGIKRPLVHTVVFNSPQRSFDVGPKPGTYALSFEGLSDKPKTGFITNDPELEDIYTTGNAMITEADLSQVRVELTVITSRLSKLDPKRLLSKSSTFLECEKVYLEGNALNEEPDIDMDEPVPVRSMPGQKVASCVRNASRPSTSQPRC</sequence>
<proteinExistence type="predicted"/>
<evidence type="ECO:0000313" key="2">
    <source>
        <dbReference type="EMBL" id="VUC24698.1"/>
    </source>
</evidence>
<gene>
    <name evidence="2" type="ORF">CLO192961_LOCUS149330</name>
</gene>
<feature type="region of interest" description="Disordered" evidence="1">
    <location>
        <begin position="179"/>
        <end position="286"/>
    </location>
</feature>
<feature type="compositionally biased region" description="Basic residues" evidence="1">
    <location>
        <begin position="214"/>
        <end position="224"/>
    </location>
</feature>
<name>A0ABY6U277_BIOOC</name>
<dbReference type="Proteomes" id="UP000766486">
    <property type="component" value="Unassembled WGS sequence"/>
</dbReference>
<feature type="compositionally biased region" description="Polar residues" evidence="1">
    <location>
        <begin position="263"/>
        <end position="281"/>
    </location>
</feature>
<evidence type="ECO:0000313" key="3">
    <source>
        <dbReference type="Proteomes" id="UP000766486"/>
    </source>
</evidence>
<feature type="compositionally biased region" description="Polar residues" evidence="1">
    <location>
        <begin position="423"/>
        <end position="432"/>
    </location>
</feature>
<reference evidence="2 3" key="1">
    <citation type="submission" date="2019-06" db="EMBL/GenBank/DDBJ databases">
        <authorList>
            <person name="Broberg M."/>
        </authorList>
    </citation>
    <scope>NUCLEOTIDE SEQUENCE [LARGE SCALE GENOMIC DNA]</scope>
</reference>
<accession>A0ABY6U277</accession>
<feature type="region of interest" description="Disordered" evidence="1">
    <location>
        <begin position="395"/>
        <end position="432"/>
    </location>
</feature>
<evidence type="ECO:0000256" key="1">
    <source>
        <dbReference type="SAM" id="MobiDB-lite"/>
    </source>
</evidence>
<dbReference type="EMBL" id="CABFNS010000723">
    <property type="protein sequence ID" value="VUC24698.1"/>
    <property type="molecule type" value="Genomic_DNA"/>
</dbReference>
<keyword evidence="3" id="KW-1185">Reference proteome</keyword>
<comment type="caution">
    <text evidence="2">The sequence shown here is derived from an EMBL/GenBank/DDBJ whole genome shotgun (WGS) entry which is preliminary data.</text>
</comment>
<protein>
    <submittedName>
        <fullName evidence="2">Uncharacterized protein</fullName>
    </submittedName>
</protein>
<organism evidence="2 3">
    <name type="scientific">Bionectria ochroleuca</name>
    <name type="common">Gliocladium roseum</name>
    <dbReference type="NCBI Taxonomy" id="29856"/>
    <lineage>
        <taxon>Eukaryota</taxon>
        <taxon>Fungi</taxon>
        <taxon>Dikarya</taxon>
        <taxon>Ascomycota</taxon>
        <taxon>Pezizomycotina</taxon>
        <taxon>Sordariomycetes</taxon>
        <taxon>Hypocreomycetidae</taxon>
        <taxon>Hypocreales</taxon>
        <taxon>Bionectriaceae</taxon>
        <taxon>Clonostachys</taxon>
    </lineage>
</organism>